<proteinExistence type="predicted"/>
<feature type="region of interest" description="Disordered" evidence="1">
    <location>
        <begin position="524"/>
        <end position="556"/>
    </location>
</feature>
<dbReference type="Proteomes" id="UP000663823">
    <property type="component" value="Unassembled WGS sequence"/>
</dbReference>
<feature type="compositionally biased region" description="Basic and acidic residues" evidence="1">
    <location>
        <begin position="80"/>
        <end position="96"/>
    </location>
</feature>
<feature type="compositionally biased region" description="Low complexity" evidence="1">
    <location>
        <begin position="460"/>
        <end position="481"/>
    </location>
</feature>
<comment type="caution">
    <text evidence="2">The sequence shown here is derived from an EMBL/GenBank/DDBJ whole genome shotgun (WGS) entry which is preliminary data.</text>
</comment>
<sequence>MKKKFRSTPIIEEEHNSTSESEDDVRYDITTSIEESGGIENFLQSPTMILYKKNLRNQGSQRGDNHEKTKCQTESSTDGCENKRSGNQNHGKEKSNMKNVDGIGGEKINVNTDELVEDLEEDAQNTDEDEVRDEYIDETNVPDVSSQKRSINWKGGSKNCGLYLLYNKRYEVQECVANVLSYARDHGVLMTGVQLKILLDIQSVEITKERANNIVQLISTCVVVVTNPHYVASTAKRPIFEYYGANFKLSEIYPTKSIPIPNEILISYKKKKVDRYEKNEKEKGLSVEMTNKDPGLCDNEDIHESVEVDVIGFHGGIDMDSIDNKKKKGNKQIEQLNKNNSDKNGNNVNAGVATKGNVVICTDAPVEKILDNNISLFVCLKEVADGKSDETFYKNVGSSSTPIKQQDKSLVSTPATRSSPCAGETISSITIDTTSRILSQNIASSIDLPEVIKNYELVKPSSTSASPNSKTSTNNKTLSANIEDSDPLHSTTSKIIHENSSPIQKVISPQLNQKEVIVEQVAVDETTSKSNKRKSFGFRPTTKKKREQLTSVAKSS</sequence>
<feature type="region of interest" description="Disordered" evidence="1">
    <location>
        <begin position="57"/>
        <end position="105"/>
    </location>
</feature>
<organism evidence="2 3">
    <name type="scientific">Rotaria sordida</name>
    <dbReference type="NCBI Taxonomy" id="392033"/>
    <lineage>
        <taxon>Eukaryota</taxon>
        <taxon>Metazoa</taxon>
        <taxon>Spiralia</taxon>
        <taxon>Gnathifera</taxon>
        <taxon>Rotifera</taxon>
        <taxon>Eurotatoria</taxon>
        <taxon>Bdelloidea</taxon>
        <taxon>Philodinida</taxon>
        <taxon>Philodinidae</taxon>
        <taxon>Rotaria</taxon>
    </lineage>
</organism>
<evidence type="ECO:0000313" key="3">
    <source>
        <dbReference type="Proteomes" id="UP000663823"/>
    </source>
</evidence>
<accession>A0A819HSU0</accession>
<feature type="compositionally biased region" description="Polar residues" evidence="1">
    <location>
        <begin position="396"/>
        <end position="419"/>
    </location>
</feature>
<feature type="region of interest" description="Disordered" evidence="1">
    <location>
        <begin position="1"/>
        <end position="25"/>
    </location>
</feature>
<feature type="region of interest" description="Disordered" evidence="1">
    <location>
        <begin position="395"/>
        <end position="419"/>
    </location>
</feature>
<gene>
    <name evidence="2" type="ORF">OTI717_LOCUS24164</name>
</gene>
<evidence type="ECO:0000256" key="1">
    <source>
        <dbReference type="SAM" id="MobiDB-lite"/>
    </source>
</evidence>
<feature type="compositionally biased region" description="Basic residues" evidence="1">
    <location>
        <begin position="530"/>
        <end position="546"/>
    </location>
</feature>
<name>A0A819HSU0_9BILA</name>
<feature type="region of interest" description="Disordered" evidence="1">
    <location>
        <begin position="460"/>
        <end position="489"/>
    </location>
</feature>
<dbReference type="EMBL" id="CAJOAX010004487">
    <property type="protein sequence ID" value="CAF3908387.1"/>
    <property type="molecule type" value="Genomic_DNA"/>
</dbReference>
<dbReference type="AlphaFoldDB" id="A0A819HSU0"/>
<evidence type="ECO:0000313" key="2">
    <source>
        <dbReference type="EMBL" id="CAF3908387.1"/>
    </source>
</evidence>
<reference evidence="2" key="1">
    <citation type="submission" date="2021-02" db="EMBL/GenBank/DDBJ databases">
        <authorList>
            <person name="Nowell W R."/>
        </authorList>
    </citation>
    <scope>NUCLEOTIDE SEQUENCE</scope>
</reference>
<protein>
    <submittedName>
        <fullName evidence="2">Uncharacterized protein</fullName>
    </submittedName>
</protein>